<feature type="domain" description="F5/8 type C" evidence="7">
    <location>
        <begin position="19"/>
        <end position="167"/>
    </location>
</feature>
<dbReference type="SUPFAM" id="SSF49785">
    <property type="entry name" value="Galactose-binding domain-like"/>
    <property type="match status" value="1"/>
</dbReference>
<keyword evidence="3" id="KW-0964">Secreted</keyword>
<dbReference type="OrthoDB" id="5985199at2759"/>
<dbReference type="PANTHER" id="PTHR46806:SF5">
    <property type="entry name" value="F5_8 TYPE C DOMAIN-CONTAINING PROTEIN"/>
    <property type="match status" value="1"/>
</dbReference>
<dbReference type="SMART" id="SM00231">
    <property type="entry name" value="FA58C"/>
    <property type="match status" value="1"/>
</dbReference>
<reference evidence="8" key="1">
    <citation type="submission" date="2022-11" db="UniProtKB">
        <authorList>
            <consortium name="EnsemblMetazoa"/>
        </authorList>
    </citation>
    <scope>IDENTIFICATION</scope>
</reference>
<evidence type="ECO:0000256" key="6">
    <source>
        <dbReference type="ARBA" id="ARBA00023157"/>
    </source>
</evidence>
<evidence type="ECO:0000256" key="4">
    <source>
        <dbReference type="ARBA" id="ARBA00022889"/>
    </source>
</evidence>
<evidence type="ECO:0000259" key="7">
    <source>
        <dbReference type="PROSITE" id="PS50022"/>
    </source>
</evidence>
<keyword evidence="4" id="KW-0130">Cell adhesion</keyword>
<dbReference type="Gene3D" id="2.60.120.260">
    <property type="entry name" value="Galactose-binding domain-like"/>
    <property type="match status" value="1"/>
</dbReference>
<dbReference type="EnsemblMetazoa" id="XM_038206119.1">
    <property type="protein sequence ID" value="XP_038062047.1"/>
    <property type="gene ID" value="LOC119732551"/>
</dbReference>
<dbReference type="Pfam" id="PF00754">
    <property type="entry name" value="F5_F8_type_C"/>
    <property type="match status" value="1"/>
</dbReference>
<keyword evidence="9" id="KW-1185">Reference proteome</keyword>
<accession>A0A914AE18</accession>
<proteinExistence type="predicted"/>
<evidence type="ECO:0000256" key="2">
    <source>
        <dbReference type="ARBA" id="ARBA00004613"/>
    </source>
</evidence>
<name>A0A914AE18_PATMI</name>
<dbReference type="GeneID" id="119732551"/>
<dbReference type="AlphaFoldDB" id="A0A914AE18"/>
<evidence type="ECO:0000313" key="9">
    <source>
        <dbReference type="Proteomes" id="UP000887568"/>
    </source>
</evidence>
<evidence type="ECO:0000313" key="8">
    <source>
        <dbReference type="EnsemblMetazoa" id="XP_038062047.1"/>
    </source>
</evidence>
<evidence type="ECO:0000256" key="1">
    <source>
        <dbReference type="ARBA" id="ARBA00004184"/>
    </source>
</evidence>
<dbReference type="OMA" id="MGAWIAE"/>
<evidence type="ECO:0000256" key="3">
    <source>
        <dbReference type="ARBA" id="ARBA00022525"/>
    </source>
</evidence>
<keyword evidence="5" id="KW-0472">Membrane</keyword>
<dbReference type="InterPro" id="IPR000421">
    <property type="entry name" value="FA58C"/>
</dbReference>
<dbReference type="PANTHER" id="PTHR46806">
    <property type="entry name" value="F5/8 TYPE C DOMAIN-CONTAINING PROTEIN"/>
    <property type="match status" value="1"/>
</dbReference>
<evidence type="ECO:0000256" key="5">
    <source>
        <dbReference type="ARBA" id="ARBA00023136"/>
    </source>
</evidence>
<keyword evidence="6" id="KW-1015">Disulfide bond</keyword>
<sequence length="170" mass="18950">MDLTHQFKVMPRFPPTAECSEPLGMEDGTIPDDHITASSFVDLSCCTPQKGRLNSGGAWVPWRNEGSWIEVDLANSCVVSGVITKSRRNSAYPGYVTKYKVAFRNQSTSDSTYVTDANGNAKVFMGNTDGHTPVTNMLDQSVVATVVRIEPTEWQRWVRLQFELLGCRRD</sequence>
<dbReference type="GO" id="GO:0007155">
    <property type="term" value="P:cell adhesion"/>
    <property type="evidence" value="ECO:0007669"/>
    <property type="project" value="UniProtKB-KW"/>
</dbReference>
<organism evidence="8 9">
    <name type="scientific">Patiria miniata</name>
    <name type="common">Bat star</name>
    <name type="synonym">Asterina miniata</name>
    <dbReference type="NCBI Taxonomy" id="46514"/>
    <lineage>
        <taxon>Eukaryota</taxon>
        <taxon>Metazoa</taxon>
        <taxon>Echinodermata</taxon>
        <taxon>Eleutherozoa</taxon>
        <taxon>Asterozoa</taxon>
        <taxon>Asteroidea</taxon>
        <taxon>Valvatacea</taxon>
        <taxon>Valvatida</taxon>
        <taxon>Asterinidae</taxon>
        <taxon>Patiria</taxon>
    </lineage>
</organism>
<dbReference type="GO" id="GO:0012505">
    <property type="term" value="C:endomembrane system"/>
    <property type="evidence" value="ECO:0007669"/>
    <property type="project" value="UniProtKB-SubCell"/>
</dbReference>
<dbReference type="GO" id="GO:0005576">
    <property type="term" value="C:extracellular region"/>
    <property type="evidence" value="ECO:0007669"/>
    <property type="project" value="UniProtKB-SubCell"/>
</dbReference>
<dbReference type="GO" id="GO:0005886">
    <property type="term" value="C:plasma membrane"/>
    <property type="evidence" value="ECO:0007669"/>
    <property type="project" value="TreeGrafter"/>
</dbReference>
<comment type="subcellular location">
    <subcellularLocation>
        <location evidence="1">Endomembrane system</location>
        <topology evidence="1">Peripheral membrane protein</topology>
    </subcellularLocation>
    <subcellularLocation>
        <location evidence="2">Secreted</location>
    </subcellularLocation>
</comment>
<protein>
    <recommendedName>
        <fullName evidence="7">F5/8 type C domain-containing protein</fullName>
    </recommendedName>
</protein>
<dbReference type="Proteomes" id="UP000887568">
    <property type="component" value="Unplaced"/>
</dbReference>
<dbReference type="InterPro" id="IPR008979">
    <property type="entry name" value="Galactose-bd-like_sf"/>
</dbReference>
<dbReference type="RefSeq" id="XP_038062047.1">
    <property type="nucleotide sequence ID" value="XM_038206119.1"/>
</dbReference>
<dbReference type="InterPro" id="IPR050633">
    <property type="entry name" value="Neuropilin_MCO_CoagFactor"/>
</dbReference>
<dbReference type="PROSITE" id="PS50022">
    <property type="entry name" value="FA58C_3"/>
    <property type="match status" value="1"/>
</dbReference>
<dbReference type="CDD" id="cd00057">
    <property type="entry name" value="FA58C"/>
    <property type="match status" value="1"/>
</dbReference>
<dbReference type="GO" id="GO:0038023">
    <property type="term" value="F:signaling receptor activity"/>
    <property type="evidence" value="ECO:0007669"/>
    <property type="project" value="TreeGrafter"/>
</dbReference>